<dbReference type="InterPro" id="IPR024300">
    <property type="entry name" value="SipL_SPOCS_dom"/>
</dbReference>
<dbReference type="EMBL" id="CP007032">
    <property type="protein sequence ID" value="AHF06139.1"/>
    <property type="molecule type" value="Genomic_DNA"/>
</dbReference>
<dbReference type="STRING" id="871968.DESME_03045"/>
<sequence>MPTFTNFFTEIVIDHNLVIPDHKPPAECLLDSVIDFEITKAVVFDTPLESPEITGVLLRKALVVGIAHIIVKYAAAVPDQQVHGAHFDVPFNALVEMPDGPTQGTNICVEPVVEKSVFCLEDDRRVSKIIVVRLDIYTAA</sequence>
<dbReference type="KEGG" id="dmt:DESME_03045"/>
<dbReference type="RefSeq" id="WP_006717516.1">
    <property type="nucleotide sequence ID" value="NZ_CP007032.1"/>
</dbReference>
<dbReference type="eggNOG" id="ENOG503492M">
    <property type="taxonomic scope" value="Bacteria"/>
</dbReference>
<dbReference type="AlphaFoldDB" id="W0EA84"/>
<evidence type="ECO:0000259" key="1">
    <source>
        <dbReference type="Pfam" id="PF12673"/>
    </source>
</evidence>
<evidence type="ECO:0000313" key="2">
    <source>
        <dbReference type="EMBL" id="AHF06139.1"/>
    </source>
</evidence>
<gene>
    <name evidence="2" type="ORF">DESME_03045</name>
</gene>
<keyword evidence="3" id="KW-1185">Reference proteome</keyword>
<feature type="domain" description="SipL SPOCS" evidence="1">
    <location>
        <begin position="55"/>
        <end position="115"/>
    </location>
</feature>
<accession>W0EA84</accession>
<evidence type="ECO:0000313" key="3">
    <source>
        <dbReference type="Proteomes" id="UP000010847"/>
    </source>
</evidence>
<dbReference type="Proteomes" id="UP000010847">
    <property type="component" value="Chromosome"/>
</dbReference>
<proteinExistence type="predicted"/>
<protein>
    <recommendedName>
        <fullName evidence="1">SipL SPOCS domain-containing protein</fullName>
    </recommendedName>
</protein>
<organism evidence="2 3">
    <name type="scientific">Desulfitobacterium metallireducens DSM 15288</name>
    <dbReference type="NCBI Taxonomy" id="871968"/>
    <lineage>
        <taxon>Bacteria</taxon>
        <taxon>Bacillati</taxon>
        <taxon>Bacillota</taxon>
        <taxon>Clostridia</taxon>
        <taxon>Eubacteriales</taxon>
        <taxon>Desulfitobacteriaceae</taxon>
        <taxon>Desulfitobacterium</taxon>
    </lineage>
</organism>
<dbReference type="OrthoDB" id="1716276at2"/>
<name>W0EA84_9FIRM</name>
<reference evidence="2 3" key="1">
    <citation type="submission" date="2013-12" db="EMBL/GenBank/DDBJ databases">
        <authorList>
            <consortium name="DOE Joint Genome Institute"/>
            <person name="Smidt H."/>
            <person name="Huntemann M."/>
            <person name="Han J."/>
            <person name="Chen A."/>
            <person name="Kyrpides N."/>
            <person name="Mavromatis K."/>
            <person name="Markowitz V."/>
            <person name="Palaniappan K."/>
            <person name="Ivanova N."/>
            <person name="Schaumberg A."/>
            <person name="Pati A."/>
            <person name="Liolios K."/>
            <person name="Nordberg H.P."/>
            <person name="Cantor M.N."/>
            <person name="Hua S.X."/>
            <person name="Woyke T."/>
        </authorList>
    </citation>
    <scope>NUCLEOTIDE SEQUENCE [LARGE SCALE GENOMIC DNA]</scope>
    <source>
        <strain evidence="3">DSM 15288</strain>
    </source>
</reference>
<dbReference type="HOGENOM" id="CLU_1745662_0_0_9"/>
<dbReference type="Pfam" id="PF12673">
    <property type="entry name" value="SipL"/>
    <property type="match status" value="1"/>
</dbReference>